<dbReference type="EMBL" id="CABIJS010000694">
    <property type="protein sequence ID" value="VUZ55507.1"/>
    <property type="molecule type" value="Genomic_DNA"/>
</dbReference>
<reference evidence="1 2" key="1">
    <citation type="submission" date="2019-07" db="EMBL/GenBank/DDBJ databases">
        <authorList>
            <person name="Jastrzebski P J."/>
            <person name="Paukszto L."/>
            <person name="Jastrzebski P J."/>
        </authorList>
    </citation>
    <scope>NUCLEOTIDE SEQUENCE [LARGE SCALE GENOMIC DNA]</scope>
    <source>
        <strain evidence="1 2">WMS-il1</strain>
    </source>
</reference>
<proteinExistence type="predicted"/>
<dbReference type="AlphaFoldDB" id="A0A564Z7K8"/>
<protein>
    <submittedName>
        <fullName evidence="1">Uncharacterized protein</fullName>
    </submittedName>
</protein>
<organism evidence="1 2">
    <name type="scientific">Hymenolepis diminuta</name>
    <name type="common">Rat tapeworm</name>
    <dbReference type="NCBI Taxonomy" id="6216"/>
    <lineage>
        <taxon>Eukaryota</taxon>
        <taxon>Metazoa</taxon>
        <taxon>Spiralia</taxon>
        <taxon>Lophotrochozoa</taxon>
        <taxon>Platyhelminthes</taxon>
        <taxon>Cestoda</taxon>
        <taxon>Eucestoda</taxon>
        <taxon>Cyclophyllidea</taxon>
        <taxon>Hymenolepididae</taxon>
        <taxon>Hymenolepis</taxon>
    </lineage>
</organism>
<evidence type="ECO:0000313" key="2">
    <source>
        <dbReference type="Proteomes" id="UP000321570"/>
    </source>
</evidence>
<feature type="non-terminal residue" evidence="1">
    <location>
        <position position="71"/>
    </location>
</feature>
<dbReference type="Proteomes" id="UP000321570">
    <property type="component" value="Unassembled WGS sequence"/>
</dbReference>
<sequence length="71" mass="7942">MNNYIEIALRSPAGAADEVFRLYRLSDTTVAGRELSEVINSTLLDVEGLHSNKVLLTRFSDVNWESLESIT</sequence>
<accession>A0A564Z7K8</accession>
<name>A0A564Z7K8_HYMDI</name>
<evidence type="ECO:0000313" key="1">
    <source>
        <dbReference type="EMBL" id="VUZ55507.1"/>
    </source>
</evidence>
<keyword evidence="2" id="KW-1185">Reference proteome</keyword>
<gene>
    <name evidence="1" type="ORF">WMSIL1_LOCUS13342</name>
</gene>